<feature type="transmembrane region" description="Helical" evidence="1">
    <location>
        <begin position="12"/>
        <end position="33"/>
    </location>
</feature>
<protein>
    <submittedName>
        <fullName evidence="2">Uncharacterized protein</fullName>
    </submittedName>
</protein>
<keyword evidence="3" id="KW-1185">Reference proteome</keyword>
<name>A0A1R4H1H6_9GAMM</name>
<organism evidence="2 3">
    <name type="scientific">Crenothrix polyspora</name>
    <dbReference type="NCBI Taxonomy" id="360316"/>
    <lineage>
        <taxon>Bacteria</taxon>
        <taxon>Pseudomonadati</taxon>
        <taxon>Pseudomonadota</taxon>
        <taxon>Gammaproteobacteria</taxon>
        <taxon>Methylococcales</taxon>
        <taxon>Crenotrichaceae</taxon>
        <taxon>Crenothrix</taxon>
    </lineage>
</organism>
<dbReference type="Proteomes" id="UP000195667">
    <property type="component" value="Unassembled WGS sequence"/>
</dbReference>
<evidence type="ECO:0000313" key="2">
    <source>
        <dbReference type="EMBL" id="SJM90056.1"/>
    </source>
</evidence>
<evidence type="ECO:0000313" key="3">
    <source>
        <dbReference type="Proteomes" id="UP000195667"/>
    </source>
</evidence>
<sequence length="46" mass="5390">MPAIFTEIVGKYLQHRGVLLDFLMIFEEIVYFLRVIGRQVMRTACA</sequence>
<keyword evidence="1" id="KW-0472">Membrane</keyword>
<dbReference type="EMBL" id="FUKI01000039">
    <property type="protein sequence ID" value="SJM90056.1"/>
    <property type="molecule type" value="Genomic_DNA"/>
</dbReference>
<evidence type="ECO:0000256" key="1">
    <source>
        <dbReference type="SAM" id="Phobius"/>
    </source>
</evidence>
<keyword evidence="1" id="KW-1133">Transmembrane helix</keyword>
<gene>
    <name evidence="2" type="ORF">CRENPOLYSF1_1330002</name>
</gene>
<dbReference type="AlphaFoldDB" id="A0A1R4H1H6"/>
<accession>A0A1R4H1H6</accession>
<proteinExistence type="predicted"/>
<reference evidence="3" key="1">
    <citation type="submission" date="2017-02" db="EMBL/GenBank/DDBJ databases">
        <authorList>
            <person name="Daims H."/>
        </authorList>
    </citation>
    <scope>NUCLEOTIDE SEQUENCE [LARGE SCALE GENOMIC DNA]</scope>
</reference>
<keyword evidence="1" id="KW-0812">Transmembrane</keyword>